<dbReference type="GO" id="GO:0051604">
    <property type="term" value="P:protein maturation"/>
    <property type="evidence" value="ECO:0007669"/>
    <property type="project" value="TreeGrafter"/>
</dbReference>
<reference evidence="6 7" key="1">
    <citation type="submission" date="2019-09" db="EMBL/GenBank/DDBJ databases">
        <title>Genome sequence of Roseospira marina, one of the more divergent members of the non-sulfur purple photosynthetic bacterial family, the Rhodospirillaceae.</title>
        <authorList>
            <person name="Meyer T."/>
            <person name="Kyndt J."/>
        </authorList>
    </citation>
    <scope>NUCLEOTIDE SEQUENCE [LARGE SCALE GENOMIC DNA]</scope>
    <source>
        <strain evidence="6 7">DSM 15113</strain>
    </source>
</reference>
<name>A0A5M6IDB3_9PROT</name>
<accession>A0A5M6IDB3</accession>
<dbReference type="GO" id="GO:0070025">
    <property type="term" value="F:carbon monoxide binding"/>
    <property type="evidence" value="ECO:0007669"/>
    <property type="project" value="TreeGrafter"/>
</dbReference>
<comment type="caution">
    <text evidence="6">The sequence shown here is derived from an EMBL/GenBank/DDBJ whole genome shotgun (WGS) entry which is preliminary data.</text>
</comment>
<dbReference type="GO" id="GO:0051539">
    <property type="term" value="F:4 iron, 4 sulfur cluster binding"/>
    <property type="evidence" value="ECO:0007669"/>
    <property type="project" value="TreeGrafter"/>
</dbReference>
<dbReference type="EMBL" id="VWPJ01000005">
    <property type="protein sequence ID" value="KAA5606270.1"/>
    <property type="molecule type" value="Genomic_DNA"/>
</dbReference>
<keyword evidence="2" id="KW-0479">Metal-binding</keyword>
<dbReference type="InterPro" id="IPR042244">
    <property type="entry name" value="HypD_2_sf"/>
</dbReference>
<dbReference type="OrthoDB" id="9770424at2"/>
<organism evidence="6 7">
    <name type="scientific">Roseospira marina</name>
    <dbReference type="NCBI Taxonomy" id="140057"/>
    <lineage>
        <taxon>Bacteria</taxon>
        <taxon>Pseudomonadati</taxon>
        <taxon>Pseudomonadota</taxon>
        <taxon>Alphaproteobacteria</taxon>
        <taxon>Rhodospirillales</taxon>
        <taxon>Rhodospirillaceae</taxon>
        <taxon>Roseospira</taxon>
    </lineage>
</organism>
<dbReference type="AlphaFoldDB" id="A0A5M6IDB3"/>
<dbReference type="GO" id="GO:0005506">
    <property type="term" value="F:iron ion binding"/>
    <property type="evidence" value="ECO:0007669"/>
    <property type="project" value="TreeGrafter"/>
</dbReference>
<feature type="compositionally biased region" description="Basic and acidic residues" evidence="5">
    <location>
        <begin position="369"/>
        <end position="379"/>
    </location>
</feature>
<keyword evidence="3" id="KW-0408">Iron</keyword>
<evidence type="ECO:0000256" key="4">
    <source>
        <dbReference type="PIRNR" id="PIRNR005622"/>
    </source>
</evidence>
<dbReference type="Gene3D" id="3.40.50.11740">
    <property type="entry name" value="HypD, alpha/beta domain 2"/>
    <property type="match status" value="2"/>
</dbReference>
<sequence length="393" mass="41686">MRFIDEYRDPALGRGLTRAIADAVQPGRRYHLMEFCGGHTHAIAQHGLADLLPEAVRLIHGPGCPVCVLPVGRLDMALALARSRPDVILCTYGDLMRVPASGGDSLYTARAAGADVRMVYSTLDALAVARANPHREVVFLAIGFETTTPPTALALVQAEREGLRNLSVFCNHVLTPPAIVAILADTADAPPLDGIIGPAHVSTVIGSDAYAPCAARFGVPVVIAGFEPLDVLRAIVMLMAQINAGRATVETEYTRAVTATGNRTAQALMEQVFTVRESFEWRGLGALPASALRIRDAYAAWDAEARFSMPPRTGREHPACACGSVLRGALAPHDCRLFGRACTPERPQGACMVSSEGACAAAWTRRPRLKDARPKDTRPKAQPAAVGSGGGDS</sequence>
<evidence type="ECO:0000256" key="2">
    <source>
        <dbReference type="ARBA" id="ARBA00022723"/>
    </source>
</evidence>
<dbReference type="Pfam" id="PF01924">
    <property type="entry name" value="HypD"/>
    <property type="match status" value="1"/>
</dbReference>
<evidence type="ECO:0000313" key="7">
    <source>
        <dbReference type="Proteomes" id="UP000324065"/>
    </source>
</evidence>
<comment type="similarity">
    <text evidence="1 4">Belongs to the HypD family.</text>
</comment>
<gene>
    <name evidence="6" type="primary">hypD</name>
    <name evidence="6" type="ORF">F1188_07580</name>
</gene>
<evidence type="ECO:0000313" key="6">
    <source>
        <dbReference type="EMBL" id="KAA5606270.1"/>
    </source>
</evidence>
<evidence type="ECO:0000256" key="5">
    <source>
        <dbReference type="SAM" id="MobiDB-lite"/>
    </source>
</evidence>
<evidence type="ECO:0000256" key="3">
    <source>
        <dbReference type="ARBA" id="ARBA00023004"/>
    </source>
</evidence>
<dbReference type="PANTHER" id="PTHR30149">
    <property type="entry name" value="HYDROGENASE PROTEIN ASSEMBLY PROTEIN HYPD"/>
    <property type="match status" value="1"/>
</dbReference>
<protein>
    <recommendedName>
        <fullName evidence="4">Hydrogenase maturation factor</fullName>
    </recommendedName>
</protein>
<keyword evidence="7" id="KW-1185">Reference proteome</keyword>
<evidence type="ECO:0000256" key="1">
    <source>
        <dbReference type="ARBA" id="ARBA00007888"/>
    </source>
</evidence>
<feature type="region of interest" description="Disordered" evidence="5">
    <location>
        <begin position="366"/>
        <end position="393"/>
    </location>
</feature>
<dbReference type="InterPro" id="IPR002780">
    <property type="entry name" value="Hyd_form_HypD"/>
</dbReference>
<dbReference type="Gene3D" id="6.10.20.100">
    <property type="match status" value="1"/>
</dbReference>
<dbReference type="PIRSF" id="PIRSF005622">
    <property type="entry name" value="Hydrgn_mat_hypD"/>
    <property type="match status" value="1"/>
</dbReference>
<dbReference type="Proteomes" id="UP000324065">
    <property type="component" value="Unassembled WGS sequence"/>
</dbReference>
<proteinExistence type="inferred from homology"/>
<dbReference type="InterPro" id="IPR042243">
    <property type="entry name" value="HypD_1"/>
</dbReference>
<dbReference type="RefSeq" id="WP_150061792.1">
    <property type="nucleotide sequence ID" value="NZ_JACHII010000007.1"/>
</dbReference>
<dbReference type="PANTHER" id="PTHR30149:SF0">
    <property type="entry name" value="HYDROGENASE MATURATION FACTOR HYPD"/>
    <property type="match status" value="1"/>
</dbReference>
<dbReference type="NCBIfam" id="TIGR00075">
    <property type="entry name" value="hypD"/>
    <property type="match status" value="1"/>
</dbReference>